<gene>
    <name evidence="1" type="ORF">ERS852510_04137</name>
</gene>
<reference evidence="1 2" key="1">
    <citation type="submission" date="2015-09" db="EMBL/GenBank/DDBJ databases">
        <authorList>
            <consortium name="Pathogen Informatics"/>
        </authorList>
    </citation>
    <scope>NUCLEOTIDE SEQUENCE [LARGE SCALE GENOMIC DNA]</scope>
    <source>
        <strain evidence="1 2">2789STDY5834898</strain>
    </source>
</reference>
<sequence length="152" mass="18186">MDTINGFINEHSEYKRYQVKDFIAFFKFRNNYERYTTDKLLEVYEKYIKANSDYSEYEQIYKSLSSKLAVNLINNTQLEIDLDIYTPDHKYCPKHTFVMKYEETEDTTTTIHVRVYSSVGLVKEYDMPAIGMTMQDLSNLIDKERNNYKSNK</sequence>
<evidence type="ECO:0000313" key="2">
    <source>
        <dbReference type="Proteomes" id="UP000095766"/>
    </source>
</evidence>
<name>A0A174VVD0_BACUN</name>
<proteinExistence type="predicted"/>
<dbReference type="EMBL" id="CZAO01000035">
    <property type="protein sequence ID" value="CUQ36118.1"/>
    <property type="molecule type" value="Genomic_DNA"/>
</dbReference>
<protein>
    <submittedName>
        <fullName evidence="1">Uncharacterized protein</fullName>
    </submittedName>
</protein>
<dbReference type="AlphaFoldDB" id="A0A174VVD0"/>
<organism evidence="1 2">
    <name type="scientific">Bacteroides uniformis</name>
    <dbReference type="NCBI Taxonomy" id="820"/>
    <lineage>
        <taxon>Bacteria</taxon>
        <taxon>Pseudomonadati</taxon>
        <taxon>Bacteroidota</taxon>
        <taxon>Bacteroidia</taxon>
        <taxon>Bacteroidales</taxon>
        <taxon>Bacteroidaceae</taxon>
        <taxon>Bacteroides</taxon>
    </lineage>
</organism>
<dbReference type="RefSeq" id="WP_057254381.1">
    <property type="nucleotide sequence ID" value="NZ_CZAO01000035.1"/>
</dbReference>
<evidence type="ECO:0000313" key="1">
    <source>
        <dbReference type="EMBL" id="CUQ36118.1"/>
    </source>
</evidence>
<accession>A0A174VVD0</accession>
<dbReference type="Proteomes" id="UP000095766">
    <property type="component" value="Unassembled WGS sequence"/>
</dbReference>